<proteinExistence type="predicted"/>
<name>A0A437UDH6_9FLAO</name>
<accession>A0A437UDH6</accession>
<sequence>MMIQEIIAFLLLILAVSYLYKKFFGKKKPKNSCDTNCNCH</sequence>
<comment type="caution">
    <text evidence="1">The sequence shown here is derived from an EMBL/GenBank/DDBJ whole genome shotgun (WGS) entry which is preliminary data.</text>
</comment>
<evidence type="ECO:0000313" key="2">
    <source>
        <dbReference type="Proteomes" id="UP000288951"/>
    </source>
</evidence>
<organism evidence="1 2">
    <name type="scientific">Flavobacterium columnare</name>
    <dbReference type="NCBI Taxonomy" id="996"/>
    <lineage>
        <taxon>Bacteria</taxon>
        <taxon>Pseudomonadati</taxon>
        <taxon>Bacteroidota</taxon>
        <taxon>Flavobacteriia</taxon>
        <taxon>Flavobacteriales</taxon>
        <taxon>Flavobacteriaceae</taxon>
        <taxon>Flavobacterium</taxon>
    </lineage>
</organism>
<protein>
    <submittedName>
        <fullName evidence="1">FeoB-associated Cys-rich membrane protein</fullName>
    </submittedName>
</protein>
<gene>
    <name evidence="1" type="ORF">EH230_09755</name>
</gene>
<keyword evidence="2" id="KW-1185">Reference proteome</keyword>
<dbReference type="EMBL" id="RQSM01000003">
    <property type="protein sequence ID" value="RVU91684.1"/>
    <property type="molecule type" value="Genomic_DNA"/>
</dbReference>
<evidence type="ECO:0000313" key="1">
    <source>
        <dbReference type="EMBL" id="RVU91684.1"/>
    </source>
</evidence>
<dbReference type="AlphaFoldDB" id="A0A437UDH6"/>
<dbReference type="Proteomes" id="UP000288951">
    <property type="component" value="Unassembled WGS sequence"/>
</dbReference>
<reference evidence="1" key="1">
    <citation type="submission" date="2018-12" db="EMBL/GenBank/DDBJ databases">
        <title>Draft genome sequence of Flaovobacterium columnare ARS1 isolated from channel catfish in Alabama.</title>
        <authorList>
            <person name="Cai W."/>
            <person name="Arias C."/>
        </authorList>
    </citation>
    <scope>NUCLEOTIDE SEQUENCE [LARGE SCALE GENOMIC DNA]</scope>
    <source>
        <strain evidence="1">ARS1</strain>
    </source>
</reference>